<evidence type="ECO:0000256" key="3">
    <source>
        <dbReference type="ARBA" id="ARBA00022741"/>
    </source>
</evidence>
<dbReference type="Gene3D" id="3.40.50.300">
    <property type="entry name" value="P-loop containing nucleotide triphosphate hydrolases"/>
    <property type="match status" value="1"/>
</dbReference>
<dbReference type="GO" id="GO:0016887">
    <property type="term" value="F:ATP hydrolysis activity"/>
    <property type="evidence" value="ECO:0007669"/>
    <property type="project" value="InterPro"/>
</dbReference>
<evidence type="ECO:0000256" key="6">
    <source>
        <dbReference type="SAM" id="MobiDB-lite"/>
    </source>
</evidence>
<dbReference type="AlphaFoldDB" id="A0A6C1KGP9"/>
<keyword evidence="2" id="KW-0813">Transport</keyword>
<dbReference type="InterPro" id="IPR003593">
    <property type="entry name" value="AAA+_ATPase"/>
</dbReference>
<keyword evidence="4 8" id="KW-0067">ATP-binding</keyword>
<accession>A0A6C1KGP9</accession>
<dbReference type="Pfam" id="PF00005">
    <property type="entry name" value="ABC_tran"/>
    <property type="match status" value="1"/>
</dbReference>
<evidence type="ECO:0000259" key="7">
    <source>
        <dbReference type="PROSITE" id="PS50893"/>
    </source>
</evidence>
<dbReference type="OrthoDB" id="9776369at2"/>
<dbReference type="SMART" id="SM00382">
    <property type="entry name" value="AAA"/>
    <property type="match status" value="1"/>
</dbReference>
<dbReference type="GO" id="GO:0015658">
    <property type="term" value="F:branched-chain amino acid transmembrane transporter activity"/>
    <property type="evidence" value="ECO:0007669"/>
    <property type="project" value="TreeGrafter"/>
</dbReference>
<proteinExistence type="inferred from homology"/>
<dbReference type="InterPro" id="IPR052156">
    <property type="entry name" value="BCAA_Transport_ATP-bd_LivF"/>
</dbReference>
<name>A0A6C1KGP9_XANAU</name>
<sequence length="310" mass="33726">MCVPSRSGCCSRSPSASDGNCRSPQCTRTGPVFTRFWWHRGDDGPVRFSGHGRSSPSAYCPSNPTCGSFRSGEVTGIIGLNGAGKSAVLKTLMGFLKPIAGEIVFDGRSLLGTPSHGMVHAGVGYVPQNSSLFLDLSVEDDLILGCWLIRRDGARVRRAIDRVLGDFPMLAPFRQGRARELSGGQRRFLEIARALLLEPKALLFDEPTAMIAPKYASEVYDHIARLARQGIAVILVDQNVRPCIQVSDYVYILELGQKTMEGDADAFLLRRSHPCRDRPWPEVSGGEDTSDRPSGGATRSVTLTSCIPCR</sequence>
<comment type="caution">
    <text evidence="8">The sequence shown here is derived from an EMBL/GenBank/DDBJ whole genome shotgun (WGS) entry which is preliminary data.</text>
</comment>
<keyword evidence="3" id="KW-0547">Nucleotide-binding</keyword>
<dbReference type="PANTHER" id="PTHR43820:SF4">
    <property type="entry name" value="HIGH-AFFINITY BRANCHED-CHAIN AMINO ACID TRANSPORT ATP-BINDING PROTEIN LIVF"/>
    <property type="match status" value="1"/>
</dbReference>
<feature type="domain" description="ABC transporter" evidence="7">
    <location>
        <begin position="46"/>
        <end position="280"/>
    </location>
</feature>
<feature type="region of interest" description="Disordered" evidence="6">
    <location>
        <begin position="278"/>
        <end position="299"/>
    </location>
</feature>
<comment type="similarity">
    <text evidence="1">Belongs to the ABC transporter superfamily.</text>
</comment>
<dbReference type="PROSITE" id="PS50893">
    <property type="entry name" value="ABC_TRANSPORTER_2"/>
    <property type="match status" value="1"/>
</dbReference>
<dbReference type="EMBL" id="VAUP01000020">
    <property type="protein sequence ID" value="TLX43370.1"/>
    <property type="molecule type" value="Genomic_DNA"/>
</dbReference>
<dbReference type="CDD" id="cd03224">
    <property type="entry name" value="ABC_TM1139_LivF_branched"/>
    <property type="match status" value="1"/>
</dbReference>
<evidence type="ECO:0000256" key="4">
    <source>
        <dbReference type="ARBA" id="ARBA00022840"/>
    </source>
</evidence>
<dbReference type="Proteomes" id="UP000305131">
    <property type="component" value="Unassembled WGS sequence"/>
</dbReference>
<feature type="region of interest" description="Disordered" evidence="6">
    <location>
        <begin position="1"/>
        <end position="21"/>
    </location>
</feature>
<evidence type="ECO:0000313" key="9">
    <source>
        <dbReference type="Proteomes" id="UP000305131"/>
    </source>
</evidence>
<reference evidence="8 9" key="1">
    <citation type="submission" date="2019-05" db="EMBL/GenBank/DDBJ databases">
        <authorList>
            <person name="Zhou X."/>
        </authorList>
    </citation>
    <scope>NUCLEOTIDE SEQUENCE [LARGE SCALE GENOMIC DNA]</scope>
    <source>
        <strain evidence="8 9">DSM 432</strain>
    </source>
</reference>
<evidence type="ECO:0000256" key="5">
    <source>
        <dbReference type="ARBA" id="ARBA00022970"/>
    </source>
</evidence>
<dbReference type="GO" id="GO:0015807">
    <property type="term" value="P:L-amino acid transport"/>
    <property type="evidence" value="ECO:0007669"/>
    <property type="project" value="TreeGrafter"/>
</dbReference>
<evidence type="ECO:0000256" key="2">
    <source>
        <dbReference type="ARBA" id="ARBA00022448"/>
    </source>
</evidence>
<dbReference type="GO" id="GO:0005524">
    <property type="term" value="F:ATP binding"/>
    <property type="evidence" value="ECO:0007669"/>
    <property type="project" value="UniProtKB-KW"/>
</dbReference>
<dbReference type="SUPFAM" id="SSF52540">
    <property type="entry name" value="P-loop containing nucleoside triphosphate hydrolases"/>
    <property type="match status" value="1"/>
</dbReference>
<protein>
    <submittedName>
        <fullName evidence="8">ABC transporter ATP-binding protein</fullName>
    </submittedName>
</protein>
<dbReference type="PANTHER" id="PTHR43820">
    <property type="entry name" value="HIGH-AFFINITY BRANCHED-CHAIN AMINO ACID TRANSPORT ATP-BINDING PROTEIN LIVF"/>
    <property type="match status" value="1"/>
</dbReference>
<organism evidence="8 9">
    <name type="scientific">Xanthobacter autotrophicus</name>
    <dbReference type="NCBI Taxonomy" id="280"/>
    <lineage>
        <taxon>Bacteria</taxon>
        <taxon>Pseudomonadati</taxon>
        <taxon>Pseudomonadota</taxon>
        <taxon>Alphaproteobacteria</taxon>
        <taxon>Hyphomicrobiales</taxon>
        <taxon>Xanthobacteraceae</taxon>
        <taxon>Xanthobacter</taxon>
    </lineage>
</organism>
<evidence type="ECO:0000256" key="1">
    <source>
        <dbReference type="ARBA" id="ARBA00005417"/>
    </source>
</evidence>
<gene>
    <name evidence="8" type="ORF">FBQ73_08800</name>
</gene>
<feature type="compositionally biased region" description="Low complexity" evidence="6">
    <location>
        <begin position="1"/>
        <end position="17"/>
    </location>
</feature>
<dbReference type="InterPro" id="IPR003439">
    <property type="entry name" value="ABC_transporter-like_ATP-bd"/>
</dbReference>
<keyword evidence="5" id="KW-0029">Amino-acid transport</keyword>
<dbReference type="InterPro" id="IPR027417">
    <property type="entry name" value="P-loop_NTPase"/>
</dbReference>
<evidence type="ECO:0000313" key="8">
    <source>
        <dbReference type="EMBL" id="TLX43370.1"/>
    </source>
</evidence>